<feature type="compositionally biased region" description="Polar residues" evidence="1">
    <location>
        <begin position="45"/>
        <end position="56"/>
    </location>
</feature>
<dbReference type="EMBL" id="LC738885">
    <property type="protein sequence ID" value="BDT63535.1"/>
    <property type="molecule type" value="Genomic_DNA"/>
</dbReference>
<protein>
    <submittedName>
        <fullName evidence="2">Wsv295-like protein</fullName>
    </submittedName>
</protein>
<sequence length="221" mass="23470">MSSETIPLRSMEMVNNAWVAVEEENSDTAMEEDLPVLRKRLTTISPSMQPMTSIQPQLDDASSDDGDDECHCEHKQSSGYDDEDEQTKVTSCCNVKGVGQTLAEGFCNVFSTIVSCIREKITKKQMFLLVGAVVAAVFKTNNVAVSSTSNSTIDDTIGSTNDTTADAVVALVSGDQDGDGMGGDDDGNDNSVLGGLAKTIVDVTVEMASSSSSSDHYVMDL</sequence>
<accession>A0A9C7BJC4</accession>
<evidence type="ECO:0000313" key="2">
    <source>
        <dbReference type="EMBL" id="BDT63535.1"/>
    </source>
</evidence>
<proteinExistence type="predicted"/>
<evidence type="ECO:0000256" key="1">
    <source>
        <dbReference type="SAM" id="MobiDB-lite"/>
    </source>
</evidence>
<reference evidence="2" key="1">
    <citation type="submission" date="2022-10" db="EMBL/GenBank/DDBJ databases">
        <title>Genome sequences of endogenous nimaviruses in decapod crustaceans.</title>
        <authorList>
            <person name="Kawato S."/>
            <person name="Nozaki R."/>
            <person name="Kondo H."/>
            <person name="Hirono I."/>
        </authorList>
    </citation>
    <scope>NUCLEOTIDE SEQUENCE</scope>
    <source>
        <strain evidence="2">Toyama2020</strain>
    </source>
</reference>
<feature type="region of interest" description="Disordered" evidence="1">
    <location>
        <begin position="45"/>
        <end position="84"/>
    </location>
</feature>
<organism evidence="2">
    <name type="scientific">Pasiphaea japonica whispovirus</name>
    <dbReference type="NCBI Taxonomy" id="2984286"/>
    <lineage>
        <taxon>Viruses</taxon>
        <taxon>Viruses incertae sedis</taxon>
        <taxon>Naldaviricetes</taxon>
        <taxon>Nimaviridae</taxon>
        <taxon>Whispovirus</taxon>
    </lineage>
</organism>
<name>A0A9C7BJC4_9VIRU</name>